<sequence length="483" mass="54562">MIHDDQSSSSRMLSRAETDAINSILDEEEIRIGQFSSLSPNLSALDEQCKQIWSNWESIPASASKAYPNNNNDFNNSSPRISSNTKPTTQFGIYDSIPKRTEKYKLTTPTNNKANDFDDSINIMRYADKPKSNKYDEIFSSQNYSSPATQPRTFTTKFETTSRPPPSIDDITDFTKPSAFSKRSPSYQESRNIDPLKTFDTPIDSNPIRRGPTEFDYAIPSKAAMKSDLLENDVGNLKNELNSLMEKVRTASRSPTSLKLSPSHSDPFSGPPKERKYQPPSSSSAYSKAPTSSQAFENFSSPSYRSKNPTIFNPQERFTSPKASYTPMNNNFTSSSPKISSSRYTQNSYNIGLNDDSFMPPNSMSIHDDDTFAEPINVPFKPTVEPKLPPKNNIPSTNFNAVSSSAPNQDTSSPEILLLRQENVRLKAELLKVQKQLQAEHEEKENIKLSLVKCEQLRQRYKERLKMYEKQMGVQPQPQQQNK</sequence>
<reference evidence="3 4" key="1">
    <citation type="submission" date="2024-04" db="EMBL/GenBank/DDBJ databases">
        <title>Tritrichomonas musculus Genome.</title>
        <authorList>
            <person name="Alves-Ferreira E."/>
            <person name="Grigg M."/>
            <person name="Lorenzi H."/>
            <person name="Galac M."/>
        </authorList>
    </citation>
    <scope>NUCLEOTIDE SEQUENCE [LARGE SCALE GENOMIC DNA]</scope>
    <source>
        <strain evidence="3 4">EAF2021</strain>
    </source>
</reference>
<dbReference type="Proteomes" id="UP001470230">
    <property type="component" value="Unassembled WGS sequence"/>
</dbReference>
<evidence type="ECO:0000313" key="3">
    <source>
        <dbReference type="EMBL" id="KAK8900112.1"/>
    </source>
</evidence>
<feature type="compositionally biased region" description="Polar residues" evidence="2">
    <location>
        <begin position="251"/>
        <end position="266"/>
    </location>
</feature>
<gene>
    <name evidence="3" type="ORF">M9Y10_002435</name>
</gene>
<evidence type="ECO:0000256" key="1">
    <source>
        <dbReference type="SAM" id="Coils"/>
    </source>
</evidence>
<evidence type="ECO:0000313" key="4">
    <source>
        <dbReference type="Proteomes" id="UP001470230"/>
    </source>
</evidence>
<keyword evidence="4" id="KW-1185">Reference proteome</keyword>
<name>A0ABR2L9U9_9EUKA</name>
<feature type="compositionally biased region" description="Low complexity" evidence="2">
    <location>
        <begin position="278"/>
        <end position="294"/>
    </location>
</feature>
<feature type="region of interest" description="Disordered" evidence="2">
    <location>
        <begin position="70"/>
        <end position="91"/>
    </location>
</feature>
<evidence type="ECO:0000256" key="2">
    <source>
        <dbReference type="SAM" id="MobiDB-lite"/>
    </source>
</evidence>
<proteinExistence type="predicted"/>
<keyword evidence="1" id="KW-0175">Coiled coil</keyword>
<comment type="caution">
    <text evidence="3">The sequence shown here is derived from an EMBL/GenBank/DDBJ whole genome shotgun (WGS) entry which is preliminary data.</text>
</comment>
<feature type="compositionally biased region" description="Polar residues" evidence="2">
    <location>
        <begin position="181"/>
        <end position="190"/>
    </location>
</feature>
<feature type="compositionally biased region" description="Polar residues" evidence="2">
    <location>
        <begin position="295"/>
        <end position="341"/>
    </location>
</feature>
<dbReference type="EMBL" id="JAPFFF010000001">
    <property type="protein sequence ID" value="KAK8900112.1"/>
    <property type="molecule type" value="Genomic_DNA"/>
</dbReference>
<feature type="region of interest" description="Disordered" evidence="2">
    <location>
        <begin position="249"/>
        <end position="341"/>
    </location>
</feature>
<feature type="compositionally biased region" description="Polar residues" evidence="2">
    <location>
        <begin position="77"/>
        <end position="91"/>
    </location>
</feature>
<accession>A0ABR2L9U9</accession>
<protein>
    <submittedName>
        <fullName evidence="3">Uncharacterized protein</fullName>
    </submittedName>
</protein>
<feature type="coiled-coil region" evidence="1">
    <location>
        <begin position="416"/>
        <end position="471"/>
    </location>
</feature>
<organism evidence="3 4">
    <name type="scientific">Tritrichomonas musculus</name>
    <dbReference type="NCBI Taxonomy" id="1915356"/>
    <lineage>
        <taxon>Eukaryota</taxon>
        <taxon>Metamonada</taxon>
        <taxon>Parabasalia</taxon>
        <taxon>Tritrichomonadida</taxon>
        <taxon>Tritrichomonadidae</taxon>
        <taxon>Tritrichomonas</taxon>
    </lineage>
</organism>
<feature type="region of interest" description="Disordered" evidence="2">
    <location>
        <begin position="156"/>
        <end position="212"/>
    </location>
</feature>